<reference evidence="2 3" key="1">
    <citation type="submission" date="2019-09" db="EMBL/GenBank/DDBJ databases">
        <title>Draft genome sequencing of Hungatella hathewayi 123Y-2.</title>
        <authorList>
            <person name="Lv Q."/>
            <person name="Li S."/>
        </authorList>
    </citation>
    <scope>NUCLEOTIDE SEQUENCE [LARGE SCALE GENOMIC DNA]</scope>
    <source>
        <strain evidence="2 3">123Y-2</strain>
    </source>
</reference>
<gene>
    <name evidence="1" type="ORF">CE91St55_48140</name>
    <name evidence="2" type="ORF">GNE07_28700</name>
</gene>
<proteinExistence type="predicted"/>
<dbReference type="EMBL" id="WNME01000040">
    <property type="protein sequence ID" value="MUB67002.1"/>
    <property type="molecule type" value="Genomic_DNA"/>
</dbReference>
<dbReference type="RefSeq" id="WP_006776868.1">
    <property type="nucleotide sequence ID" value="NZ_BQNJ01000002.1"/>
</dbReference>
<accession>A0A174WVA4</accession>
<sequence length="82" mass="9696">MNNGQKIKYMELCLAVAREEVEYAELYKEKEPDYDEDFDAWCVYTRSHRNPNKALITDNLRNVARTAFILAKEINVSGFFRE</sequence>
<dbReference type="AlphaFoldDB" id="A0A174WVA4"/>
<dbReference type="EMBL" id="BQNJ01000002">
    <property type="protein sequence ID" value="GKH02833.1"/>
    <property type="molecule type" value="Genomic_DNA"/>
</dbReference>
<evidence type="ECO:0000313" key="2">
    <source>
        <dbReference type="EMBL" id="MUB67002.1"/>
    </source>
</evidence>
<dbReference type="GeneID" id="93149024"/>
<reference evidence="1" key="2">
    <citation type="submission" date="2022-01" db="EMBL/GenBank/DDBJ databases">
        <title>Novel bile acid biosynthetic pathways are enriched in the microbiome of centenarians.</title>
        <authorList>
            <person name="Sato Y."/>
            <person name="Atarashi K."/>
            <person name="Plichta R.D."/>
            <person name="Arai Y."/>
            <person name="Sasajima S."/>
            <person name="Kearney M.S."/>
            <person name="Suda W."/>
            <person name="Takeshita K."/>
            <person name="Sasaki T."/>
            <person name="Okamoto S."/>
            <person name="Skelly N.A."/>
            <person name="Okamura Y."/>
            <person name="Vlamakis H."/>
            <person name="Li Y."/>
            <person name="Tanoue T."/>
            <person name="Takei H."/>
            <person name="Nittono H."/>
            <person name="Narushima S."/>
            <person name="Irie J."/>
            <person name="Itoh H."/>
            <person name="Moriya K."/>
            <person name="Sugiura Y."/>
            <person name="Suematsu M."/>
            <person name="Moritoki N."/>
            <person name="Shibata S."/>
            <person name="Littman R.D."/>
            <person name="Fischbach A.M."/>
            <person name="Uwamino Y."/>
            <person name="Inoue T."/>
            <person name="Honda A."/>
            <person name="Hattori M."/>
            <person name="Murai T."/>
            <person name="Xavier J.R."/>
            <person name="Hirose N."/>
            <person name="Honda K."/>
        </authorList>
    </citation>
    <scope>NUCLEOTIDE SEQUENCE</scope>
    <source>
        <strain evidence="1">CE91-St55</strain>
    </source>
</reference>
<dbReference type="Proteomes" id="UP000434223">
    <property type="component" value="Unassembled WGS sequence"/>
</dbReference>
<dbReference type="Proteomes" id="UP001055091">
    <property type="component" value="Unassembled WGS sequence"/>
</dbReference>
<organism evidence="2 3">
    <name type="scientific">Hungatella hathewayi</name>
    <dbReference type="NCBI Taxonomy" id="154046"/>
    <lineage>
        <taxon>Bacteria</taxon>
        <taxon>Bacillati</taxon>
        <taxon>Bacillota</taxon>
        <taxon>Clostridia</taxon>
        <taxon>Lachnospirales</taxon>
        <taxon>Lachnospiraceae</taxon>
        <taxon>Hungatella</taxon>
    </lineage>
</organism>
<protein>
    <recommendedName>
        <fullName evidence="4">Phage protein</fullName>
    </recommendedName>
</protein>
<evidence type="ECO:0000313" key="3">
    <source>
        <dbReference type="Proteomes" id="UP000434223"/>
    </source>
</evidence>
<comment type="caution">
    <text evidence="2">The sequence shown here is derived from an EMBL/GenBank/DDBJ whole genome shotgun (WGS) entry which is preliminary data.</text>
</comment>
<evidence type="ECO:0008006" key="4">
    <source>
        <dbReference type="Google" id="ProtNLM"/>
    </source>
</evidence>
<evidence type="ECO:0000313" key="1">
    <source>
        <dbReference type="EMBL" id="GKH02833.1"/>
    </source>
</evidence>
<name>A0A174WVA4_9FIRM</name>